<evidence type="ECO:0000313" key="2">
    <source>
        <dbReference type="EMBL" id="NJC27194.1"/>
    </source>
</evidence>
<dbReference type="EMBL" id="JAATJH010000004">
    <property type="protein sequence ID" value="NJC27194.1"/>
    <property type="molecule type" value="Genomic_DNA"/>
</dbReference>
<gene>
    <name evidence="2" type="ORF">GGR27_002707</name>
</gene>
<reference evidence="2 3" key="1">
    <citation type="submission" date="2020-03" db="EMBL/GenBank/DDBJ databases">
        <title>Genomic Encyclopedia of Type Strains, Phase IV (KMG-IV): sequencing the most valuable type-strain genomes for metagenomic binning, comparative biology and taxonomic classification.</title>
        <authorList>
            <person name="Goeker M."/>
        </authorList>
    </citation>
    <scope>NUCLEOTIDE SEQUENCE [LARGE SCALE GENOMIC DNA]</scope>
    <source>
        <strain evidence="2 3">DSM 105096</strain>
    </source>
</reference>
<dbReference type="PANTHER" id="PTHR20883:SF48">
    <property type="entry name" value="ECTOINE DIOXYGENASE"/>
    <property type="match status" value="1"/>
</dbReference>
<sequence>MIRRLKLAYSLYNFFHRKPLEHNLEAYGKLGIKKTYFSPVSSADFVGKDGDFLRGAEEVPEAAATNLYAGLDKAAQDSIDEFEERGYCVLPGFLDTATADRINTEIDELKTAGELEFSYNEKLMFAIRKSEFLSELWNGEDLLTLLSTLIKGRARLFQSINFLHGSQQKTHSDSIHMTTFPLGGLLGVWLALEDIELDNGPLHYYPGSHKMPYYLNTEYGNEGDWLLTGEKTYGDYETMIADKVAGTSYEKKVFLAKKGDLFIWHANLLHGGEPHLNPDRTRKSMVLHYFDANRVCYHEITQRPALFM</sequence>
<evidence type="ECO:0000256" key="1">
    <source>
        <dbReference type="ARBA" id="ARBA00001954"/>
    </source>
</evidence>
<dbReference type="Gene3D" id="2.60.120.620">
    <property type="entry name" value="q2cbj1_9rhob like domain"/>
    <property type="match status" value="1"/>
</dbReference>
<dbReference type="GO" id="GO:0051213">
    <property type="term" value="F:dioxygenase activity"/>
    <property type="evidence" value="ECO:0007669"/>
    <property type="project" value="UniProtKB-KW"/>
</dbReference>
<dbReference type="SUPFAM" id="SSF51197">
    <property type="entry name" value="Clavaminate synthase-like"/>
    <property type="match status" value="1"/>
</dbReference>
<evidence type="ECO:0000313" key="3">
    <source>
        <dbReference type="Proteomes" id="UP000770785"/>
    </source>
</evidence>
<keyword evidence="2" id="KW-0223">Dioxygenase</keyword>
<proteinExistence type="predicted"/>
<keyword evidence="2" id="KW-0560">Oxidoreductase</keyword>
<dbReference type="RefSeq" id="WP_168038069.1">
    <property type="nucleotide sequence ID" value="NZ_JAATJH010000004.1"/>
</dbReference>
<name>A0ABX0XE72_9BACT</name>
<dbReference type="InterPro" id="IPR008775">
    <property type="entry name" value="Phytyl_CoA_dOase-like"/>
</dbReference>
<organism evidence="2 3">
    <name type="scientific">Neolewinella antarctica</name>
    <dbReference type="NCBI Taxonomy" id="442734"/>
    <lineage>
        <taxon>Bacteria</taxon>
        <taxon>Pseudomonadati</taxon>
        <taxon>Bacteroidota</taxon>
        <taxon>Saprospiria</taxon>
        <taxon>Saprospirales</taxon>
        <taxon>Lewinellaceae</taxon>
        <taxon>Neolewinella</taxon>
    </lineage>
</organism>
<dbReference type="Pfam" id="PF05721">
    <property type="entry name" value="PhyH"/>
    <property type="match status" value="1"/>
</dbReference>
<protein>
    <submittedName>
        <fullName evidence="2">Ectoine hydroxylase-related dioxygenase (Phytanoyl-CoA dioxygenase family)</fullName>
    </submittedName>
</protein>
<dbReference type="Proteomes" id="UP000770785">
    <property type="component" value="Unassembled WGS sequence"/>
</dbReference>
<comment type="cofactor">
    <cofactor evidence="1">
        <name>Fe(2+)</name>
        <dbReference type="ChEBI" id="CHEBI:29033"/>
    </cofactor>
</comment>
<accession>A0ABX0XE72</accession>
<keyword evidence="3" id="KW-1185">Reference proteome</keyword>
<comment type="caution">
    <text evidence="2">The sequence shown here is derived from an EMBL/GenBank/DDBJ whole genome shotgun (WGS) entry which is preliminary data.</text>
</comment>
<dbReference type="PANTHER" id="PTHR20883">
    <property type="entry name" value="PHYTANOYL-COA DIOXYGENASE DOMAIN CONTAINING 1"/>
    <property type="match status" value="1"/>
</dbReference>